<feature type="coiled-coil region" evidence="8">
    <location>
        <begin position="1057"/>
        <end position="1108"/>
    </location>
</feature>
<keyword evidence="4" id="KW-0970">Cilium biogenesis/degradation</keyword>
<feature type="coiled-coil region" evidence="8">
    <location>
        <begin position="777"/>
        <end position="871"/>
    </location>
</feature>
<feature type="coiled-coil region" evidence="8">
    <location>
        <begin position="2207"/>
        <end position="2317"/>
    </location>
</feature>
<evidence type="ECO:0000256" key="4">
    <source>
        <dbReference type="ARBA" id="ARBA00022794"/>
    </source>
</evidence>
<evidence type="ECO:0000256" key="2">
    <source>
        <dbReference type="ARBA" id="ARBA00004300"/>
    </source>
</evidence>
<feature type="coiled-coil region" evidence="8">
    <location>
        <begin position="1444"/>
        <end position="1478"/>
    </location>
</feature>
<dbReference type="GO" id="GO:0035869">
    <property type="term" value="C:ciliary transition zone"/>
    <property type="evidence" value="ECO:0007669"/>
    <property type="project" value="TreeGrafter"/>
</dbReference>
<keyword evidence="12" id="KW-1185">Reference proteome</keyword>
<evidence type="ECO:0000256" key="5">
    <source>
        <dbReference type="ARBA" id="ARBA00023054"/>
    </source>
</evidence>
<sequence length="2493" mass="290251">MSPKLDWSELMKIDPEVLPGQEKLADKLLDSLSKVESSELIVNDPPKLVQLFKITQSLMKMKAQEVELAMEEVERAGEEQAKIESHLKAKILKLENELEEAQMASGGRDTRFLRNEIRQQEQQLEHKDKELAEMEKELNKEKKANEKLTLQAEEAEKENGKLKRENEQLRQDVIDYQKQIDSQRETLLSRRGDDSDIRAQLSKKNKELYEYLDDIQTLTEANEKLDVQNQEMQKNLEDSVLEMEKMTNEYNKMKVAVQQTDISMDQLRKENEHLKLQVQELTEQLHLRMEEDDPVMAAVNIKVEEWKRVLSAKDNEIIEYQHMLIELKEKLKAAQLDSDKANVMALQQAVQERDLQIKVLTDQVEQCTIEMEKNAHIVEDLKNQLQKDAGFPSAAQQKRTLELQTHLHLADQKLRDMERVASLAESDAREKDKELSEALARMRAYEAGEYGLENAVAEIKDYKNQVKVRDHEIESLTKEINKLEMKISDLLDENEDFRDRLGLNPKDFVDLTEFRRTKALRQQQYRAENQVLLKEIERLEDERLQLKKYIRGLVKQKGKVSVFDDFMAMDNIADSLKSSVKDIHVSNLANQEEIKQKNEHLLKKLNSKQKELELKTAESVQLESKLKQMSEENKQLEQGMREILQAVKEAQKDSRKEMDLHIPTLERLVHAIEMKNSDHTFDANVYLKAQVDQLTGRNDELRREIREARKEAANASNQLEKAVDRAVQVENEIKLLKQTSRSGVALKAHSLPDEIVPSSAEIINSLNEYIIGLLQELHNKEECTKKLEGALEEYKRKFAVIRHQQGLLYKEYQSERELWEQETRKNQELKNQLQEQKVLDDVKIQEYNHWLDVMQMDSEEIKKQVAEAARKMTILLVNEKSLTRRYTTLLEMEQHLRKENNKLRSETASMESAVVERIGYLQRYKATFRIASLQKSLDKSVSSAELEKANKQFNDLTIKYRDLLQKDNMLVQKAVSLEHLEGENAVFRSHIDHLNKELEITKEKLYTLEQSWEHINKLGAEGTMDKATKAIANSEILSISKKITMLEMKELNERQRAEHAHKMYECLRNSLKQVEERNFELENKFSEVTKQNLEAQKVEQELRDALTQSVSKDISDADRASIIELEKSEATLNTEVSKLREIADIAKAQVIALEARQLSREKEVEALRKQVLDYQAQSDEKALIAKLHQHIVALQVSEATAVSKLEVTVTKLQKLEAYNLRLEQKIDDKEQALYYARQEGRNRAKHLQQTVQSLRRQFSGALPLPQQEKFSKTMIQLQNDKVKIHKEMQRAEEERRKTEDKMLELELKLKGLEELISTLKDARGAQKVSEWHKKMEELRLQEQKQNRELGRLKEEIKYLKNVIAEQEQAVCQLEEELVQQSSFHEERQLCWDQREAELERQLDLYQRQHNEVLSTAQKFEEATGSVPDPSLPLPQQLDMALRKIKEHVRTILETKAACKNLEEKIKEKEASLWKAEQNVLSRDRVINELRLHLPATSESDKLIDELKKKDDNEYQKSLNVAQQAISSLQVRLNQKEDIIKKYQHMLTRSREEQEEIGKKHEEELRLLHQKLDMQSDTSLNKFKQSALELLNRPSFSIPTTKHLARLAEMEQTVAEQDNSISVLSEKLQTLTLELEKQKQITILKMKEHENEKSKIEERHMAEVNKLKESGDELRGLLTQMEKETNYLRTELEAQKEANTRAPTSSMKNLVERLKAQLALKEKQQKALSKALLELRSEMTAHAEQQIITNAAQKEENLNIQQLVDKHTKDMKLRLDELTEQLLTTKENLKALKNKEGSLKGEIDDLNLELQKNQKALSKVQTERDELVQENEELKKKIKRLSYSMQARSDGERKMPALEELQKKIKRLEAELANKVSSENMDKKAVKDDKAPKEELIRWEEGKKWQTKNETLRNKLKEKEKEVESLTKQLATMKDLYSRLDQEKASLQRKVKSQVVTVDQVVGVQTREHEKEVEDLKRRNVELEIEISNIRQKQALPRDTAVEHLSAKNRFLEEKVHALERQLSKETNSRTSTSGVGSDSQSQRYHDLQKENLKLSSENVELHFQLEQANKDFPRLKDQVDSLKEMCELLKKEKMDLERKLGNVRGSGRSGKSVPELEKTIGLMKKVVERVQRENDELKKASTSLSREKRLSLENENEKLKGHRGLLDPIPASTGRKAGTNPGQGASPPQAEVEKLKLEREAQVNMKLESKTKGMEKVLAENERLRKELKKETETAEKLKIEKNNLEILNEKMMTQLEETNKRLYSAENRELSFEGANSKSSKSIVVTRMYENKMKQLEDDISKKNKLIADLQQLLQEGTRREQLMEKDIIELKQQIELLKHFPEEAKTESGRFTELQNIRLKNSQLETENSRLTQLVETFKKQMDTVSDGKSGTEHTGLLEKGMKHDELSAKLVELQSQLRATDLQKRQLEDEVKNLRKELENFDPAFFEEIEDLKYNYNEEVKRNILLEEQIKNLSEQIGVQANVPPNDSME</sequence>
<feature type="region of interest" description="Disordered" evidence="9">
    <location>
        <begin position="2134"/>
        <end position="2191"/>
    </location>
</feature>
<dbReference type="GO" id="GO:0034451">
    <property type="term" value="C:centriolar satellite"/>
    <property type="evidence" value="ECO:0007669"/>
    <property type="project" value="TreeGrafter"/>
</dbReference>
<feature type="coiled-coil region" evidence="8">
    <location>
        <begin position="684"/>
        <end position="739"/>
    </location>
</feature>
<feature type="coiled-coil region" evidence="8">
    <location>
        <begin position="1212"/>
        <end position="1369"/>
    </location>
</feature>
<feature type="compositionally biased region" description="Basic and acidic residues" evidence="9">
    <location>
        <begin position="2134"/>
        <end position="2159"/>
    </location>
</feature>
<dbReference type="GO" id="GO:0097711">
    <property type="term" value="P:ciliary basal body-plasma membrane docking"/>
    <property type="evidence" value="ECO:0007669"/>
    <property type="project" value="TreeGrafter"/>
</dbReference>
<dbReference type="PANTHER" id="PTHR18879:SF20">
    <property type="entry name" value="CENTROSOMAL PROTEIN OF 290 KDA"/>
    <property type="match status" value="1"/>
</dbReference>
<keyword evidence="6" id="KW-0206">Cytoskeleton</keyword>
<feature type="non-terminal residue" evidence="11">
    <location>
        <position position="2493"/>
    </location>
</feature>
<feature type="non-terminal residue" evidence="11">
    <location>
        <position position="1"/>
    </location>
</feature>
<keyword evidence="3" id="KW-0963">Cytoplasm</keyword>
<reference evidence="11 12" key="1">
    <citation type="journal article" date="2021" name="Cell">
        <title>Tracing the genetic footprints of vertebrate landing in non-teleost ray-finned fishes.</title>
        <authorList>
            <person name="Bi X."/>
            <person name="Wang K."/>
            <person name="Yang L."/>
            <person name="Pan H."/>
            <person name="Jiang H."/>
            <person name="Wei Q."/>
            <person name="Fang M."/>
            <person name="Yu H."/>
            <person name="Zhu C."/>
            <person name="Cai Y."/>
            <person name="He Y."/>
            <person name="Gan X."/>
            <person name="Zeng H."/>
            <person name="Yu D."/>
            <person name="Zhu Y."/>
            <person name="Jiang H."/>
            <person name="Qiu Q."/>
            <person name="Yang H."/>
            <person name="Zhang Y.E."/>
            <person name="Wang W."/>
            <person name="Zhu M."/>
            <person name="He S."/>
            <person name="Zhang G."/>
        </authorList>
    </citation>
    <scope>NUCLEOTIDE SEQUENCE [LARGE SCALE GENOMIC DNA]</scope>
    <source>
        <strain evidence="11">Bchr_013</strain>
    </source>
</reference>
<dbReference type="PANTHER" id="PTHR18879">
    <property type="entry name" value="CENTROSOMAL PROTEIN OF 290 KDA"/>
    <property type="match status" value="1"/>
</dbReference>
<evidence type="ECO:0000313" key="12">
    <source>
        <dbReference type="Proteomes" id="UP000886611"/>
    </source>
</evidence>
<dbReference type="Pfam" id="PF16574">
    <property type="entry name" value="CEP209_CC5"/>
    <property type="match status" value="1"/>
</dbReference>
<evidence type="ECO:0000256" key="3">
    <source>
        <dbReference type="ARBA" id="ARBA00022490"/>
    </source>
</evidence>
<feature type="compositionally biased region" description="Polar residues" evidence="9">
    <location>
        <begin position="2028"/>
        <end position="2042"/>
    </location>
</feature>
<organism evidence="11 12">
    <name type="scientific">Polypterus senegalus</name>
    <name type="common">Senegal bichir</name>
    <dbReference type="NCBI Taxonomy" id="55291"/>
    <lineage>
        <taxon>Eukaryota</taxon>
        <taxon>Metazoa</taxon>
        <taxon>Chordata</taxon>
        <taxon>Craniata</taxon>
        <taxon>Vertebrata</taxon>
        <taxon>Euteleostomi</taxon>
        <taxon>Actinopterygii</taxon>
        <taxon>Polypteriformes</taxon>
        <taxon>Polypteridae</taxon>
        <taxon>Polypterus</taxon>
    </lineage>
</organism>
<proteinExistence type="predicted"/>
<dbReference type="InterPro" id="IPR032321">
    <property type="entry name" value="Cep209_CC5"/>
</dbReference>
<comment type="caution">
    <text evidence="11">The sequence shown here is derived from an EMBL/GenBank/DDBJ whole genome shotgun (WGS) entry which is preliminary data.</text>
</comment>
<dbReference type="GO" id="GO:0043010">
    <property type="term" value="P:camera-type eye development"/>
    <property type="evidence" value="ECO:0007669"/>
    <property type="project" value="TreeGrafter"/>
</dbReference>
<comment type="subcellular location">
    <subcellularLocation>
        <location evidence="1">Cytoplasm</location>
        <location evidence="1">Cytoskeleton</location>
        <location evidence="1">Cilium basal body</location>
    </subcellularLocation>
    <subcellularLocation>
        <location evidence="2">Cytoplasm</location>
        <location evidence="2">Cytoskeleton</location>
        <location evidence="2">Microtubule organizing center</location>
        <location evidence="2">Centrosome</location>
    </subcellularLocation>
</comment>
<evidence type="ECO:0000256" key="6">
    <source>
        <dbReference type="ARBA" id="ARBA00023212"/>
    </source>
</evidence>
<dbReference type="EMBL" id="JAATIS010005064">
    <property type="protein sequence ID" value="KAG2460085.1"/>
    <property type="molecule type" value="Genomic_DNA"/>
</dbReference>
<dbReference type="GO" id="GO:1905349">
    <property type="term" value="P:ciliary transition zone assembly"/>
    <property type="evidence" value="ECO:0007669"/>
    <property type="project" value="TreeGrafter"/>
</dbReference>
<feature type="coiled-coil region" evidence="8">
    <location>
        <begin position="588"/>
        <end position="653"/>
    </location>
</feature>
<dbReference type="GO" id="GO:0001822">
    <property type="term" value="P:kidney development"/>
    <property type="evidence" value="ECO:0007669"/>
    <property type="project" value="TreeGrafter"/>
</dbReference>
<feature type="domain" description="Centrosomal protein of 290kDa coiled-coil region" evidence="10">
    <location>
        <begin position="1273"/>
        <end position="1400"/>
    </location>
</feature>
<feature type="coiled-coil region" evidence="8">
    <location>
        <begin position="59"/>
        <end position="186"/>
    </location>
</feature>
<feature type="coiled-coil region" evidence="8">
    <location>
        <begin position="1518"/>
        <end position="1570"/>
    </location>
</feature>
<gene>
    <name evidence="11" type="primary">Cep290_2</name>
    <name evidence="11" type="ORF">GTO96_0021705</name>
</gene>
<feature type="region of interest" description="Disordered" evidence="9">
    <location>
        <begin position="2021"/>
        <end position="2044"/>
    </location>
</feature>
<feature type="coiled-coil region" evidence="8">
    <location>
        <begin position="1606"/>
        <end position="1737"/>
    </location>
</feature>
<feature type="coiled-coil region" evidence="8">
    <location>
        <begin position="1767"/>
        <end position="1877"/>
    </location>
</feature>
<keyword evidence="7" id="KW-0966">Cell projection</keyword>
<evidence type="ECO:0000313" key="11">
    <source>
        <dbReference type="EMBL" id="KAG2460085.1"/>
    </source>
</evidence>
<dbReference type="Proteomes" id="UP000886611">
    <property type="component" value="Unassembled WGS sequence"/>
</dbReference>
<evidence type="ECO:0000259" key="10">
    <source>
        <dbReference type="Pfam" id="PF16574"/>
    </source>
</evidence>
<evidence type="ECO:0000256" key="7">
    <source>
        <dbReference type="ARBA" id="ARBA00023273"/>
    </source>
</evidence>
<name>A0A8X7X1J5_POLSE</name>
<evidence type="ECO:0000256" key="8">
    <source>
        <dbReference type="SAM" id="Coils"/>
    </source>
</evidence>
<keyword evidence="5 8" id="KW-0175">Coiled coil</keyword>
<evidence type="ECO:0000256" key="1">
    <source>
        <dbReference type="ARBA" id="ARBA00004120"/>
    </source>
</evidence>
<feature type="coiled-coil region" evidence="8">
    <location>
        <begin position="2356"/>
        <end position="2479"/>
    </location>
</feature>
<feature type="coiled-coil region" evidence="8">
    <location>
        <begin position="215"/>
        <end position="291"/>
    </location>
</feature>
<accession>A0A8X7X1J5</accession>
<evidence type="ECO:0000256" key="9">
    <source>
        <dbReference type="SAM" id="MobiDB-lite"/>
    </source>
</evidence>
<dbReference type="InterPro" id="IPR026201">
    <property type="entry name" value="Cep290"/>
</dbReference>
<feature type="coiled-coil region" evidence="8">
    <location>
        <begin position="317"/>
        <end position="344"/>
    </location>
</feature>
<feature type="coiled-coil region" evidence="8">
    <location>
        <begin position="946"/>
        <end position="1011"/>
    </location>
</feature>
<feature type="coiled-coil region" evidence="8">
    <location>
        <begin position="459"/>
        <end position="556"/>
    </location>
</feature>
<protein>
    <submittedName>
        <fullName evidence="11">CE290 protein</fullName>
    </submittedName>
</protein>
<dbReference type="GO" id="GO:1905515">
    <property type="term" value="P:non-motile cilium assembly"/>
    <property type="evidence" value="ECO:0007669"/>
    <property type="project" value="TreeGrafter"/>
</dbReference>